<dbReference type="GO" id="GO:0003676">
    <property type="term" value="F:nucleic acid binding"/>
    <property type="evidence" value="ECO:0007669"/>
    <property type="project" value="InterPro"/>
</dbReference>
<sequence>MFSGTMDWGDTTDFRPETGANIVAPYDNLPIEDNTYDVVLADPPYNKGFSNEWTTHNKDLPKPKWILMEAARVVKEGGIIAILHIIVIPAYKVAGVERIALHPVLAGPNNAIRVLNVFRKKVT</sequence>
<dbReference type="InterPro" id="IPR002052">
    <property type="entry name" value="DNA_methylase_N6_adenine_CS"/>
</dbReference>
<dbReference type="Gene3D" id="3.40.50.150">
    <property type="entry name" value="Vaccinia Virus protein VP39"/>
    <property type="match status" value="1"/>
</dbReference>
<dbReference type="EMBL" id="LAZR01001009">
    <property type="protein sequence ID" value="KKN52671.1"/>
    <property type="molecule type" value="Genomic_DNA"/>
</dbReference>
<dbReference type="SUPFAM" id="SSF53335">
    <property type="entry name" value="S-adenosyl-L-methionine-dependent methyltransferases"/>
    <property type="match status" value="1"/>
</dbReference>
<protein>
    <recommendedName>
        <fullName evidence="2">DNA methylase N-4/N-6 domain-containing protein</fullName>
    </recommendedName>
</protein>
<dbReference type="InterPro" id="IPR029063">
    <property type="entry name" value="SAM-dependent_MTases_sf"/>
</dbReference>
<gene>
    <name evidence="1" type="ORF">LCGC14_0610040</name>
</gene>
<dbReference type="GO" id="GO:0032259">
    <property type="term" value="P:methylation"/>
    <property type="evidence" value="ECO:0007669"/>
    <property type="project" value="InterPro"/>
</dbReference>
<dbReference type="GO" id="GO:0008168">
    <property type="term" value="F:methyltransferase activity"/>
    <property type="evidence" value="ECO:0007669"/>
    <property type="project" value="InterPro"/>
</dbReference>
<evidence type="ECO:0008006" key="2">
    <source>
        <dbReference type="Google" id="ProtNLM"/>
    </source>
</evidence>
<organism evidence="1">
    <name type="scientific">marine sediment metagenome</name>
    <dbReference type="NCBI Taxonomy" id="412755"/>
    <lineage>
        <taxon>unclassified sequences</taxon>
        <taxon>metagenomes</taxon>
        <taxon>ecological metagenomes</taxon>
    </lineage>
</organism>
<dbReference type="PROSITE" id="PS00092">
    <property type="entry name" value="N6_MTASE"/>
    <property type="match status" value="1"/>
</dbReference>
<accession>A0A0F9TU68</accession>
<comment type="caution">
    <text evidence="1">The sequence shown here is derived from an EMBL/GenBank/DDBJ whole genome shotgun (WGS) entry which is preliminary data.</text>
</comment>
<name>A0A0F9TU68_9ZZZZ</name>
<dbReference type="AlphaFoldDB" id="A0A0F9TU68"/>
<proteinExistence type="predicted"/>
<reference evidence="1" key="1">
    <citation type="journal article" date="2015" name="Nature">
        <title>Complex archaea that bridge the gap between prokaryotes and eukaryotes.</title>
        <authorList>
            <person name="Spang A."/>
            <person name="Saw J.H."/>
            <person name="Jorgensen S.L."/>
            <person name="Zaremba-Niedzwiedzka K."/>
            <person name="Martijn J."/>
            <person name="Lind A.E."/>
            <person name="van Eijk R."/>
            <person name="Schleper C."/>
            <person name="Guy L."/>
            <person name="Ettema T.J."/>
        </authorList>
    </citation>
    <scope>NUCLEOTIDE SEQUENCE</scope>
</reference>
<evidence type="ECO:0000313" key="1">
    <source>
        <dbReference type="EMBL" id="KKN52671.1"/>
    </source>
</evidence>